<reference evidence="4 5" key="1">
    <citation type="submission" date="2016-12" db="EMBL/GenBank/DDBJ databases">
        <title>The genome of dimorphic prosthecate Glycocaulis alkaliphilus 6b-8t, isolated from crude oil dictates its adaptability in petroleum environments.</title>
        <authorList>
            <person name="Wu X.-L."/>
            <person name="Geng S."/>
        </authorList>
    </citation>
    <scope>NUCLEOTIDE SEQUENCE [LARGE SCALE GENOMIC DNA]</scope>
    <source>
        <strain evidence="4 5">6B-8</strain>
    </source>
</reference>
<dbReference type="PRINTS" id="PR00081">
    <property type="entry name" value="GDHRDH"/>
</dbReference>
<protein>
    <submittedName>
        <fullName evidence="4">Short chain dehydrogenase</fullName>
    </submittedName>
</protein>
<dbReference type="Proteomes" id="UP000286954">
    <property type="component" value="Chromosome"/>
</dbReference>
<dbReference type="KEGG" id="gak:X907_0428"/>
<dbReference type="InterPro" id="IPR020904">
    <property type="entry name" value="Sc_DH/Rdtase_CS"/>
</dbReference>
<dbReference type="EMBL" id="CP018911">
    <property type="protein sequence ID" value="AZU02976.1"/>
    <property type="molecule type" value="Genomic_DNA"/>
</dbReference>
<dbReference type="PANTHER" id="PTHR43639">
    <property type="entry name" value="OXIDOREDUCTASE, SHORT-CHAIN DEHYDROGENASE/REDUCTASE FAMILY (AFU_ORTHOLOGUE AFUA_5G02870)"/>
    <property type="match status" value="1"/>
</dbReference>
<evidence type="ECO:0000256" key="1">
    <source>
        <dbReference type="ARBA" id="ARBA00006484"/>
    </source>
</evidence>
<organism evidence="4 5">
    <name type="scientific">Glycocaulis alkaliphilus</name>
    <dbReference type="NCBI Taxonomy" id="1434191"/>
    <lineage>
        <taxon>Bacteria</taxon>
        <taxon>Pseudomonadati</taxon>
        <taxon>Pseudomonadota</taxon>
        <taxon>Alphaproteobacteria</taxon>
        <taxon>Maricaulales</taxon>
        <taxon>Maricaulaceae</taxon>
        <taxon>Glycocaulis</taxon>
    </lineage>
</organism>
<dbReference type="PANTHER" id="PTHR43639:SF1">
    <property type="entry name" value="SHORT-CHAIN DEHYDROGENASE_REDUCTASE FAMILY PROTEIN"/>
    <property type="match status" value="1"/>
</dbReference>
<dbReference type="Pfam" id="PF00106">
    <property type="entry name" value="adh_short"/>
    <property type="match status" value="1"/>
</dbReference>
<dbReference type="InterPro" id="IPR036291">
    <property type="entry name" value="NAD(P)-bd_dom_sf"/>
</dbReference>
<dbReference type="OrthoDB" id="9786360at2"/>
<name>A0A3T0E6Z6_9PROT</name>
<keyword evidence="5" id="KW-1185">Reference proteome</keyword>
<dbReference type="AlphaFoldDB" id="A0A3T0E6Z6"/>
<keyword evidence="2" id="KW-0560">Oxidoreductase</keyword>
<sequence>MQEHDMAQSKGTALITGGAKRIGRAFCEALAKDGYDIAIHCNRSRDEAEALAQTLEGKGVKAGVFAADFSDGANAETLMEEAAKAMGPVSLLVNSASIFEDDSVESVSAQSFRAHMEANTLAPVLLSKAFAAQAPEGAMIFNLLDYKLFNINADFYSYTISKAALKAMTEMLARALAPRIRVNAVAPGLTLPSPYHDEATFERLHDDNPLQCGPTPEDLVRTLRWFLATPSVSGQIVCVDGGQHFDPRLTRDVFGALGS</sequence>
<proteinExistence type="inferred from homology"/>
<evidence type="ECO:0000313" key="5">
    <source>
        <dbReference type="Proteomes" id="UP000286954"/>
    </source>
</evidence>
<dbReference type="SUPFAM" id="SSF51735">
    <property type="entry name" value="NAD(P)-binding Rossmann-fold domains"/>
    <property type="match status" value="1"/>
</dbReference>
<dbReference type="PROSITE" id="PS00061">
    <property type="entry name" value="ADH_SHORT"/>
    <property type="match status" value="1"/>
</dbReference>
<dbReference type="InterPro" id="IPR002347">
    <property type="entry name" value="SDR_fam"/>
</dbReference>
<evidence type="ECO:0000256" key="3">
    <source>
        <dbReference type="RuleBase" id="RU000363"/>
    </source>
</evidence>
<dbReference type="PRINTS" id="PR00080">
    <property type="entry name" value="SDRFAMILY"/>
</dbReference>
<evidence type="ECO:0000313" key="4">
    <source>
        <dbReference type="EMBL" id="AZU02976.1"/>
    </source>
</evidence>
<evidence type="ECO:0000256" key="2">
    <source>
        <dbReference type="ARBA" id="ARBA00023002"/>
    </source>
</evidence>
<dbReference type="NCBIfam" id="NF006597">
    <property type="entry name" value="PRK09134.1"/>
    <property type="match status" value="1"/>
</dbReference>
<gene>
    <name evidence="4" type="ORF">X907_0428</name>
</gene>
<comment type="similarity">
    <text evidence="1 3">Belongs to the short-chain dehydrogenases/reductases (SDR) family.</text>
</comment>
<accession>A0A3T0E6Z6</accession>
<dbReference type="Gene3D" id="3.40.50.720">
    <property type="entry name" value="NAD(P)-binding Rossmann-like Domain"/>
    <property type="match status" value="1"/>
</dbReference>
<dbReference type="GO" id="GO:0016491">
    <property type="term" value="F:oxidoreductase activity"/>
    <property type="evidence" value="ECO:0007669"/>
    <property type="project" value="UniProtKB-KW"/>
</dbReference>